<dbReference type="OrthoDB" id="377452at2759"/>
<feature type="compositionally biased region" description="Polar residues" evidence="1">
    <location>
        <begin position="644"/>
        <end position="655"/>
    </location>
</feature>
<proteinExistence type="predicted"/>
<feature type="region of interest" description="Disordered" evidence="1">
    <location>
        <begin position="626"/>
        <end position="702"/>
    </location>
</feature>
<accession>A0A1Y1JEJ1</accession>
<gene>
    <name evidence="2" type="ORF">PGO_082360</name>
</gene>
<evidence type="ECO:0000313" key="2">
    <source>
        <dbReference type="EMBL" id="GAW80670.1"/>
    </source>
</evidence>
<dbReference type="GeneID" id="39747385"/>
<sequence>MDSQLFMKFNNFTKEEKKDGRNISHFENFTIDINNERFQKDYENYLKNMNKMFIHSRHEVFSACHRNRLERILSDYGSNDVVGAFNEKLTRAYNFRLELIESYKMHKEDIYLKSALERDNHIRHHKLIQRNYEKMEKQMYTMNQREYCIFQRKELEKKRERRKKKMDAIIKSFIKSAFEVAKLGTTCGDSYFYENIFFLEKLFFLKKIKYMNDMVQNNSHENEANISTMPLGTCAKREKYSASISKRCSFQNLHENLDFMRFQGGIDKFFLLNMRIAPVGKKNSTEKFAYILLLAYLSGRKDWLGMNGKKFHTEDLDLPYGKYYSDYRKKILENVEQVDLDSLRERMGDKYFPFSQKEDMEKTPSTWCLLNPKAFKLRGKYKFPLKIVITGKIKKDTKLLAEHLKKTFSLKVYDFDKLRKEVQSICKREISYTDSRDKDTQSFINKNEILNKLKNITKKLKEKNYKEKHRDHLYVDLLYYRIKYDYDMFYDSARENKYFAQDKAFFKKDEEKSAKYKKDEEKSAECKKDEEKPAECKKDEEKPAECKKDEEKPAECKKYKGYIITNFFYSLKQYILFELKSKKFFLFNDFLHEHVHNLKRGETTYRENAPYNRYTPKIQKINLKKNKMNGDYKKRKPQDEENFTLGNDNTTVVRNSQKKNNFKREKSGNKAESKQDSENNITSRKKKKNGKSDKDSNILTNINNTETEKDALKKFDNNDMEKKNILFFSNFICNIDDIYNLKGRHKFSGAIDLHFHIDRSNKQINKILFNTISRRRDDNSFYTPREGNRGTKISDSFSLNKGTIVKMKNIITTSKIRSESSSKRLNQKYRIKKKHLVRCKFVNLSKPLKDTQSEKDTKCIPFANQHYNENEEKFRSNFHLMKKIFHLDKNYEKIKKFLKTYNKGTTYPRFHLLGKYMYKSATLLVSKIIYLAEKKKHRLKRVLDLITTQGKDSIENKMENAHEWSNKIKYDYQPIDDFFGVNKTFPLVDKYTGYYFRQRYFKIVRKYVIHLFNLFMWKVNLKKSIKETVKYIHKNVHIFIEEIDIEPINEIIQSYNELKQCGGENEKIQLLLYDKINTIQEKIWLLILKGKNYSKKKEKENVYKWIQKQIFFLTFHNLYLINIEHELYIKIHNFVNEFTHCMQNQDYSLSFKNEKEKHMLIFNYFPKNKKEFYIFEKDNYYFPFINHIKEDVNKFLIENYDNKNVNKTKNEESNSYDNLFHSEKEKDIFFLTKEFHFLNNCRFIYKFYDLINNTVSSLRKYFFIFHDLNNYINDFVNLHYFSIYKQVNLALSQVKVYIQNNRRIPFYYSRTLGKKKKKKKLLKKRIIKNSQKKYTQSNCVQSWKMPFPNDDHHHQNNEEQKNLSLDNTKGKLILKGKKKKKKITKGKKNCISSGINESHHFFNITEMKQFLRKNSMFTFLKNILSYTFVENHSFIISKRDLQNVIISSLYFIKDKSEKINAYALIGTNLLDTYFKTHSVTIDSFLLEERWKDYVNMNLSHMHYEKEKRQQRYIYFLDFFFFLLFFFFQRGEKSNCSQQILPNYLNIMEEKMNAEGMLDKSEKLEVLKSCLSFYNRIANGIDTREGNDSIEETVIETADRASDHATNPHASTGNWENGRTSQICTEKNELLNSSEKEKKQLEKNMEYFTFEEFASLGLFHFMKNEQKLTREETKMKNYEIHLLNKLLFNSLFSFSLLPKFYENLQIYVKQYLLKKNEEFVFSSFQKCIKEKIKNVESKKFSSYAIAPLTSVSEKGDEPTYKDGKINNLKKEQENSETLNSIMLQ</sequence>
<dbReference type="OMA" id="RGYIIIN"/>
<evidence type="ECO:0000256" key="1">
    <source>
        <dbReference type="SAM" id="MobiDB-lite"/>
    </source>
</evidence>
<dbReference type="RefSeq" id="XP_028543259.1">
    <property type="nucleotide sequence ID" value="XM_028687458.1"/>
</dbReference>
<dbReference type="EMBL" id="BDQF01000009">
    <property type="protein sequence ID" value="GAW80670.1"/>
    <property type="molecule type" value="Genomic_DNA"/>
</dbReference>
<feature type="region of interest" description="Disordered" evidence="1">
    <location>
        <begin position="520"/>
        <end position="544"/>
    </location>
</feature>
<feature type="compositionally biased region" description="Basic and acidic residues" evidence="1">
    <location>
        <begin position="662"/>
        <end position="677"/>
    </location>
</feature>
<keyword evidence="3" id="KW-1185">Reference proteome</keyword>
<comment type="caution">
    <text evidence="2">The sequence shown here is derived from an EMBL/GenBank/DDBJ whole genome shotgun (WGS) entry which is preliminary data.</text>
</comment>
<evidence type="ECO:0000313" key="3">
    <source>
        <dbReference type="Proteomes" id="UP000195521"/>
    </source>
</evidence>
<name>A0A1Y1JEJ1_PLAGO</name>
<organism evidence="2 3">
    <name type="scientific">Plasmodium gonderi</name>
    <dbReference type="NCBI Taxonomy" id="77519"/>
    <lineage>
        <taxon>Eukaryota</taxon>
        <taxon>Sar</taxon>
        <taxon>Alveolata</taxon>
        <taxon>Apicomplexa</taxon>
        <taxon>Aconoidasida</taxon>
        <taxon>Haemosporida</taxon>
        <taxon>Plasmodiidae</taxon>
        <taxon>Plasmodium</taxon>
        <taxon>Plasmodium (Plasmodium)</taxon>
    </lineage>
</organism>
<dbReference type="Proteomes" id="UP000195521">
    <property type="component" value="Unassembled WGS sequence"/>
</dbReference>
<protein>
    <submittedName>
        <fullName evidence="2">Uncharacterized protein</fullName>
    </submittedName>
</protein>
<reference evidence="3" key="1">
    <citation type="submission" date="2017-04" db="EMBL/GenBank/DDBJ databases">
        <title>Plasmodium gonderi genome.</title>
        <authorList>
            <person name="Arisue N."/>
            <person name="Honma H."/>
            <person name="Kawai S."/>
            <person name="Tougan T."/>
            <person name="Tanabe K."/>
            <person name="Horii T."/>
        </authorList>
    </citation>
    <scope>NUCLEOTIDE SEQUENCE [LARGE SCALE GENOMIC DNA]</scope>
    <source>
        <strain evidence="3">ATCC 30045</strain>
    </source>
</reference>